<dbReference type="eggNOG" id="KOG0583">
    <property type="taxonomic scope" value="Eukaryota"/>
</dbReference>
<evidence type="ECO:0000256" key="1">
    <source>
        <dbReference type="ARBA" id="ARBA00022741"/>
    </source>
</evidence>
<keyword evidence="1 3" id="KW-0547">Nucleotide-binding</keyword>
<sequence>MDETMHDKKYHPVLNHPPLGTGNFGQARLMFETKTGKKVAIKYIPRGKKLDENVVREIHNHAILNHPNIVRFIEVLLTPTDLAIVMEYASGGELFDRVLTNGRMQEDEARYFFQQLISGVDYCHSKGVAHRDLKLENALIDNSHNNTPRLKICDFGYSKHSLIDSAPKSAVGTPAYIAPEVLKRQGQYDGRAADVWSCGVTLYVMLCGRYPFEDKTDPKNFRKTVKRILNGEYGFPSKVALSEKCRELLAGIFQVDVAKRLTMEDIKKDEWFNVNLPSELFENDDVSASLHASKFEPMDRELLTRIVEKARETPSSGGGSFGSNNYEARKDGGDEENEENRQPPLPAAAAADNNNRMSKAMSVDEYMEMEEDFH</sequence>
<dbReference type="InterPro" id="IPR011009">
    <property type="entry name" value="Kinase-like_dom_sf"/>
</dbReference>
<protein>
    <recommendedName>
        <fullName evidence="5">Protein kinase domain-containing protein</fullName>
    </recommendedName>
</protein>
<dbReference type="EMBL" id="FO082265">
    <property type="protein sequence ID" value="CCO19507.1"/>
    <property type="molecule type" value="Genomic_DNA"/>
</dbReference>
<dbReference type="Gene3D" id="3.30.200.20">
    <property type="entry name" value="Phosphorylase Kinase, domain 1"/>
    <property type="match status" value="1"/>
</dbReference>
<dbReference type="InterPro" id="IPR017441">
    <property type="entry name" value="Protein_kinase_ATP_BS"/>
</dbReference>
<gene>
    <name evidence="6" type="ordered locus">Bathy14g00730</name>
</gene>
<dbReference type="GeneID" id="19011745"/>
<dbReference type="PROSITE" id="PS50011">
    <property type="entry name" value="PROTEIN_KINASE_DOM"/>
    <property type="match status" value="1"/>
</dbReference>
<feature type="region of interest" description="Disordered" evidence="4">
    <location>
        <begin position="310"/>
        <end position="374"/>
    </location>
</feature>
<dbReference type="RefSeq" id="XP_007509050.1">
    <property type="nucleotide sequence ID" value="XM_007508988.1"/>
</dbReference>
<dbReference type="GO" id="GO:0005737">
    <property type="term" value="C:cytoplasm"/>
    <property type="evidence" value="ECO:0007669"/>
    <property type="project" value="TreeGrafter"/>
</dbReference>
<proteinExistence type="predicted"/>
<evidence type="ECO:0000256" key="3">
    <source>
        <dbReference type="PROSITE-ProRule" id="PRU10141"/>
    </source>
</evidence>
<organism evidence="6 7">
    <name type="scientific">Bathycoccus prasinos</name>
    <dbReference type="NCBI Taxonomy" id="41875"/>
    <lineage>
        <taxon>Eukaryota</taxon>
        <taxon>Viridiplantae</taxon>
        <taxon>Chlorophyta</taxon>
        <taxon>Mamiellophyceae</taxon>
        <taxon>Mamiellales</taxon>
        <taxon>Bathycoccaceae</taxon>
        <taxon>Bathycoccus</taxon>
    </lineage>
</organism>
<dbReference type="GO" id="GO:0005524">
    <property type="term" value="F:ATP binding"/>
    <property type="evidence" value="ECO:0007669"/>
    <property type="project" value="UniProtKB-UniRule"/>
</dbReference>
<dbReference type="Gene3D" id="1.10.510.10">
    <property type="entry name" value="Transferase(Phosphotransferase) domain 1"/>
    <property type="match status" value="1"/>
</dbReference>
<evidence type="ECO:0000313" key="7">
    <source>
        <dbReference type="Proteomes" id="UP000198341"/>
    </source>
</evidence>
<dbReference type="SMART" id="SM00220">
    <property type="entry name" value="S_TKc"/>
    <property type="match status" value="1"/>
</dbReference>
<feature type="compositionally biased region" description="Acidic residues" evidence="4">
    <location>
        <begin position="365"/>
        <end position="374"/>
    </location>
</feature>
<evidence type="ECO:0000259" key="5">
    <source>
        <dbReference type="PROSITE" id="PS50011"/>
    </source>
</evidence>
<accession>K8EMS3</accession>
<reference evidence="6 7" key="1">
    <citation type="submission" date="2011-10" db="EMBL/GenBank/DDBJ databases">
        <authorList>
            <person name="Genoscope - CEA"/>
        </authorList>
    </citation>
    <scope>NUCLEOTIDE SEQUENCE [LARGE SCALE GENOMIC DNA]</scope>
    <source>
        <strain evidence="6 7">RCC 1105</strain>
    </source>
</reference>
<feature type="region of interest" description="Disordered" evidence="4">
    <location>
        <begin position="1"/>
        <end position="21"/>
    </location>
</feature>
<dbReference type="GO" id="GO:0004674">
    <property type="term" value="F:protein serine/threonine kinase activity"/>
    <property type="evidence" value="ECO:0007669"/>
    <property type="project" value="TreeGrafter"/>
</dbReference>
<name>K8EMS3_9CHLO</name>
<dbReference type="PROSITE" id="PS00107">
    <property type="entry name" value="PROTEIN_KINASE_ATP"/>
    <property type="match status" value="1"/>
</dbReference>
<dbReference type="Pfam" id="PF00069">
    <property type="entry name" value="Pkinase"/>
    <property type="match status" value="1"/>
</dbReference>
<dbReference type="PANTHER" id="PTHR24346">
    <property type="entry name" value="MAP/MICROTUBULE AFFINITY-REGULATING KINASE"/>
    <property type="match status" value="1"/>
</dbReference>
<dbReference type="SUPFAM" id="SSF56112">
    <property type="entry name" value="Protein kinase-like (PK-like)"/>
    <property type="match status" value="1"/>
</dbReference>
<feature type="binding site" evidence="3">
    <location>
        <position position="42"/>
    </location>
    <ligand>
        <name>ATP</name>
        <dbReference type="ChEBI" id="CHEBI:30616"/>
    </ligand>
</feature>
<evidence type="ECO:0000256" key="4">
    <source>
        <dbReference type="SAM" id="MobiDB-lite"/>
    </source>
</evidence>
<keyword evidence="7" id="KW-1185">Reference proteome</keyword>
<evidence type="ECO:0000256" key="2">
    <source>
        <dbReference type="ARBA" id="ARBA00022840"/>
    </source>
</evidence>
<dbReference type="STRING" id="41875.K8EMS3"/>
<dbReference type="GO" id="GO:0035556">
    <property type="term" value="P:intracellular signal transduction"/>
    <property type="evidence" value="ECO:0007669"/>
    <property type="project" value="TreeGrafter"/>
</dbReference>
<dbReference type="InterPro" id="IPR000719">
    <property type="entry name" value="Prot_kinase_dom"/>
</dbReference>
<dbReference type="AlphaFoldDB" id="K8EMS3"/>
<dbReference type="PANTHER" id="PTHR24346:SF92">
    <property type="entry name" value="SNF1-RELATED PROTEIN KINASE 2.6"/>
    <property type="match status" value="1"/>
</dbReference>
<dbReference type="Proteomes" id="UP000198341">
    <property type="component" value="Chromosome 14"/>
</dbReference>
<dbReference type="OrthoDB" id="193931at2759"/>
<feature type="domain" description="Protein kinase" evidence="5">
    <location>
        <begin position="13"/>
        <end position="272"/>
    </location>
</feature>
<dbReference type="KEGG" id="bpg:Bathy14g00730"/>
<keyword evidence="2 3" id="KW-0067">ATP-binding</keyword>
<dbReference type="FunFam" id="1.10.510.10:FF:000132">
    <property type="entry name" value="Serine/threonine-protein kinase SRK2A"/>
    <property type="match status" value="1"/>
</dbReference>
<evidence type="ECO:0000313" key="6">
    <source>
        <dbReference type="EMBL" id="CCO19507.1"/>
    </source>
</evidence>